<evidence type="ECO:0000313" key="3">
    <source>
        <dbReference type="Proteomes" id="UP001497623"/>
    </source>
</evidence>
<sequence>DYWTEVKELRRDLLYCQLSSADLPTDLPFDIDLDLDLINSPTTVQTNAPSLPETLKLIATTDATLLTLESPTLDSAPTTSSTNVPLTTSTSNVFPKVQEFSISNSVTATKSFSASVSSTLTKAIDVSSSSSQELLSNIQKIPQIQDHKQSQGKDIRKPNIYERPHDQDSNGGLSTNGMSDFSRKSPLKLLGTFQTPGWEPTSSQSSVPDLIPRNQSQRMVADQTRADDKLIDKKYVNQLERQVHDLRARVNACHTCLSVPQRTMPTCGGGGPAWRDHRRRERMLRRKQRAKKKALKHRVESKPQQDNVNTTTSNIMPNDTPTLPPDVEILEEFVDSRPLNDIWARTDTNMKRDNLRMRQTFRVSSDFRRGFNQKISRMDEALMQFTDTQ</sequence>
<feature type="non-terminal residue" evidence="2">
    <location>
        <position position="1"/>
    </location>
</feature>
<name>A0AAV2PJV3_MEGNR</name>
<feature type="non-terminal residue" evidence="2">
    <location>
        <position position="389"/>
    </location>
</feature>
<organism evidence="2 3">
    <name type="scientific">Meganyctiphanes norvegica</name>
    <name type="common">Northern krill</name>
    <name type="synonym">Thysanopoda norvegica</name>
    <dbReference type="NCBI Taxonomy" id="48144"/>
    <lineage>
        <taxon>Eukaryota</taxon>
        <taxon>Metazoa</taxon>
        <taxon>Ecdysozoa</taxon>
        <taxon>Arthropoda</taxon>
        <taxon>Crustacea</taxon>
        <taxon>Multicrustacea</taxon>
        <taxon>Malacostraca</taxon>
        <taxon>Eumalacostraca</taxon>
        <taxon>Eucarida</taxon>
        <taxon>Euphausiacea</taxon>
        <taxon>Euphausiidae</taxon>
        <taxon>Meganyctiphanes</taxon>
    </lineage>
</organism>
<dbReference type="EMBL" id="CAXKWB010000380">
    <property type="protein sequence ID" value="CAL4060503.1"/>
    <property type="molecule type" value="Genomic_DNA"/>
</dbReference>
<dbReference type="AlphaFoldDB" id="A0AAV2PJV3"/>
<evidence type="ECO:0000313" key="2">
    <source>
        <dbReference type="EMBL" id="CAL4060503.1"/>
    </source>
</evidence>
<evidence type="ECO:0000256" key="1">
    <source>
        <dbReference type="SAM" id="MobiDB-lite"/>
    </source>
</evidence>
<dbReference type="Proteomes" id="UP001497623">
    <property type="component" value="Unassembled WGS sequence"/>
</dbReference>
<feature type="compositionally biased region" description="Polar residues" evidence="1">
    <location>
        <begin position="304"/>
        <end position="320"/>
    </location>
</feature>
<feature type="region of interest" description="Disordered" evidence="1">
    <location>
        <begin position="141"/>
        <end position="181"/>
    </location>
</feature>
<comment type="caution">
    <text evidence="2">The sequence shown here is derived from an EMBL/GenBank/DDBJ whole genome shotgun (WGS) entry which is preliminary data.</text>
</comment>
<keyword evidence="3" id="KW-1185">Reference proteome</keyword>
<protein>
    <submittedName>
        <fullName evidence="2">Uncharacterized protein</fullName>
    </submittedName>
</protein>
<feature type="compositionally biased region" description="Basic and acidic residues" evidence="1">
    <location>
        <begin position="145"/>
        <end position="168"/>
    </location>
</feature>
<reference evidence="2 3" key="1">
    <citation type="submission" date="2024-05" db="EMBL/GenBank/DDBJ databases">
        <authorList>
            <person name="Wallberg A."/>
        </authorList>
    </citation>
    <scope>NUCLEOTIDE SEQUENCE [LARGE SCALE GENOMIC DNA]</scope>
</reference>
<feature type="region of interest" description="Disordered" evidence="1">
    <location>
        <begin position="292"/>
        <end position="320"/>
    </location>
</feature>
<proteinExistence type="predicted"/>
<gene>
    <name evidence="2" type="ORF">MNOR_LOCUS1431</name>
</gene>
<accession>A0AAV2PJV3</accession>
<feature type="compositionally biased region" description="Polar residues" evidence="1">
    <location>
        <begin position="169"/>
        <end position="179"/>
    </location>
</feature>